<proteinExistence type="predicted"/>
<protein>
    <recommendedName>
        <fullName evidence="9">Glucose receptor Git3 N-terminal domain-containing protein</fullName>
    </recommendedName>
</protein>
<name>A0A0D7BF70_9AGAR</name>
<evidence type="ECO:0000256" key="5">
    <source>
        <dbReference type="SAM" id="MobiDB-lite"/>
    </source>
</evidence>
<keyword evidence="3 6" id="KW-1133">Transmembrane helix</keyword>
<keyword evidence="8" id="KW-1185">Reference proteome</keyword>
<evidence type="ECO:0000256" key="1">
    <source>
        <dbReference type="ARBA" id="ARBA00004141"/>
    </source>
</evidence>
<dbReference type="GO" id="GO:0005886">
    <property type="term" value="C:plasma membrane"/>
    <property type="evidence" value="ECO:0007669"/>
    <property type="project" value="TreeGrafter"/>
</dbReference>
<dbReference type="PANTHER" id="PTHR23112:SF37">
    <property type="entry name" value="G PROTEIN-COUPLED RECEPTOR GPR1"/>
    <property type="match status" value="1"/>
</dbReference>
<feature type="transmembrane region" description="Helical" evidence="6">
    <location>
        <begin position="107"/>
        <end position="127"/>
    </location>
</feature>
<dbReference type="OrthoDB" id="100006at2759"/>
<dbReference type="Gene3D" id="1.20.1070.10">
    <property type="entry name" value="Rhodopsin 7-helix transmembrane proteins"/>
    <property type="match status" value="1"/>
</dbReference>
<dbReference type="Proteomes" id="UP000054007">
    <property type="component" value="Unassembled WGS sequence"/>
</dbReference>
<reference evidence="7 8" key="1">
    <citation type="journal article" date="2015" name="Fungal Genet. Biol.">
        <title>Evolution of novel wood decay mechanisms in Agaricales revealed by the genome sequences of Fistulina hepatica and Cylindrobasidium torrendii.</title>
        <authorList>
            <person name="Floudas D."/>
            <person name="Held B.W."/>
            <person name="Riley R."/>
            <person name="Nagy L.G."/>
            <person name="Koehler G."/>
            <person name="Ransdell A.S."/>
            <person name="Younus H."/>
            <person name="Chow J."/>
            <person name="Chiniquy J."/>
            <person name="Lipzen A."/>
            <person name="Tritt A."/>
            <person name="Sun H."/>
            <person name="Haridas S."/>
            <person name="LaButti K."/>
            <person name="Ohm R.A."/>
            <person name="Kues U."/>
            <person name="Blanchette R.A."/>
            <person name="Grigoriev I.V."/>
            <person name="Minto R.E."/>
            <person name="Hibbett D.S."/>
        </authorList>
    </citation>
    <scope>NUCLEOTIDE SEQUENCE [LARGE SCALE GENOMIC DNA]</scope>
    <source>
        <strain evidence="7 8">FP15055 ss-10</strain>
    </source>
</reference>
<dbReference type="GO" id="GO:0004930">
    <property type="term" value="F:G protein-coupled receptor activity"/>
    <property type="evidence" value="ECO:0007669"/>
    <property type="project" value="TreeGrafter"/>
</dbReference>
<dbReference type="GO" id="GO:0007189">
    <property type="term" value="P:adenylate cyclase-activating G protein-coupled receptor signaling pathway"/>
    <property type="evidence" value="ECO:0007669"/>
    <property type="project" value="TreeGrafter"/>
</dbReference>
<organism evidence="7 8">
    <name type="scientific">Cylindrobasidium torrendii FP15055 ss-10</name>
    <dbReference type="NCBI Taxonomy" id="1314674"/>
    <lineage>
        <taxon>Eukaryota</taxon>
        <taxon>Fungi</taxon>
        <taxon>Dikarya</taxon>
        <taxon>Basidiomycota</taxon>
        <taxon>Agaricomycotina</taxon>
        <taxon>Agaricomycetes</taxon>
        <taxon>Agaricomycetidae</taxon>
        <taxon>Agaricales</taxon>
        <taxon>Marasmiineae</taxon>
        <taxon>Physalacriaceae</taxon>
        <taxon>Cylindrobasidium</taxon>
    </lineage>
</organism>
<dbReference type="SUPFAM" id="SSF81321">
    <property type="entry name" value="Family A G protein-coupled receptor-like"/>
    <property type="match status" value="1"/>
</dbReference>
<feature type="transmembrane region" description="Helical" evidence="6">
    <location>
        <begin position="30"/>
        <end position="53"/>
    </location>
</feature>
<evidence type="ECO:0000256" key="2">
    <source>
        <dbReference type="ARBA" id="ARBA00022692"/>
    </source>
</evidence>
<evidence type="ECO:0000256" key="4">
    <source>
        <dbReference type="ARBA" id="ARBA00023136"/>
    </source>
</evidence>
<accession>A0A0D7BF70</accession>
<evidence type="ECO:0000313" key="7">
    <source>
        <dbReference type="EMBL" id="KIY68860.1"/>
    </source>
</evidence>
<keyword evidence="2 6" id="KW-0812">Transmembrane</keyword>
<evidence type="ECO:0000256" key="6">
    <source>
        <dbReference type="SAM" id="Phobius"/>
    </source>
</evidence>
<feature type="transmembrane region" description="Helical" evidence="6">
    <location>
        <begin position="161"/>
        <end position="181"/>
    </location>
</feature>
<dbReference type="AlphaFoldDB" id="A0A0D7BF70"/>
<feature type="region of interest" description="Disordered" evidence="5">
    <location>
        <begin position="316"/>
        <end position="344"/>
    </location>
</feature>
<keyword evidence="4 6" id="KW-0472">Membrane</keyword>
<comment type="subcellular location">
    <subcellularLocation>
        <location evidence="1">Membrane</location>
        <topology evidence="1">Multi-pass membrane protein</topology>
    </subcellularLocation>
</comment>
<sequence length="344" mass="39174">MLSLFLVQAVKRASRKNLHKWISERTAMEFLMIALFCADLLHSLGGILNYRWIAAENVYTGSYCIFQGTVQQLGETSVSIVTLIMAVYTFVVIRSHWVRSTKNDVRFILRLLLGMAVLISLTVGIGFCVRGERYIEPTPYWCWISNREPLNIVFKLFAGYLWHWLTILTSIVVYLILAFWIRGNAHFPPQSPFWRVSFTLRREPPSAVDGRLKPWVMLAYPAIFCLTIIPASVNRWLGFVHPESMTLLSTFCGSSIYRLSGIFNVVLLLSTRPRTGLFRWTPAEEPLQDTGNRFPRRTLEAFSVTEDLELSGREVFVGDESSVDKSEEGTGSGGLRRTKTDGSR</sequence>
<evidence type="ECO:0008006" key="9">
    <source>
        <dbReference type="Google" id="ProtNLM"/>
    </source>
</evidence>
<dbReference type="STRING" id="1314674.A0A0D7BF70"/>
<dbReference type="EMBL" id="KN880494">
    <property type="protein sequence ID" value="KIY68860.1"/>
    <property type="molecule type" value="Genomic_DNA"/>
</dbReference>
<evidence type="ECO:0000256" key="3">
    <source>
        <dbReference type="ARBA" id="ARBA00022989"/>
    </source>
</evidence>
<dbReference type="PANTHER" id="PTHR23112">
    <property type="entry name" value="G PROTEIN-COUPLED RECEPTOR 157-RELATED"/>
    <property type="match status" value="1"/>
</dbReference>
<gene>
    <name evidence="7" type="ORF">CYLTODRAFT_247241</name>
</gene>
<feature type="transmembrane region" description="Helical" evidence="6">
    <location>
        <begin position="245"/>
        <end position="269"/>
    </location>
</feature>
<feature type="transmembrane region" description="Helical" evidence="6">
    <location>
        <begin position="76"/>
        <end position="95"/>
    </location>
</feature>
<feature type="transmembrane region" description="Helical" evidence="6">
    <location>
        <begin position="215"/>
        <end position="233"/>
    </location>
</feature>
<evidence type="ECO:0000313" key="8">
    <source>
        <dbReference type="Proteomes" id="UP000054007"/>
    </source>
</evidence>